<dbReference type="OrthoDB" id="9810174at2"/>
<dbReference type="RefSeq" id="WP_133277666.1">
    <property type="nucleotide sequence ID" value="NZ_CP037933.1"/>
</dbReference>
<keyword evidence="3" id="KW-1185">Reference proteome</keyword>
<dbReference type="SUPFAM" id="SSF88874">
    <property type="entry name" value="Receptor-binding domain of short tail fibre protein gp12"/>
    <property type="match status" value="1"/>
</dbReference>
<organism evidence="2 3">
    <name type="scientific">Flavobacterium nackdongense</name>
    <dbReference type="NCBI Taxonomy" id="2547394"/>
    <lineage>
        <taxon>Bacteria</taxon>
        <taxon>Pseudomonadati</taxon>
        <taxon>Bacteroidota</taxon>
        <taxon>Flavobacteriia</taxon>
        <taxon>Flavobacteriales</taxon>
        <taxon>Flavobacteriaceae</taxon>
        <taxon>Flavobacterium</taxon>
    </lineage>
</organism>
<evidence type="ECO:0000313" key="3">
    <source>
        <dbReference type="Proteomes" id="UP000291124"/>
    </source>
</evidence>
<evidence type="ECO:0000259" key="1">
    <source>
        <dbReference type="Pfam" id="PF07484"/>
    </source>
</evidence>
<name>A0A4P6YGU7_9FLAO</name>
<dbReference type="Proteomes" id="UP000291124">
    <property type="component" value="Chromosome"/>
</dbReference>
<dbReference type="AlphaFoldDB" id="A0A4P6YGU7"/>
<accession>A0A4P6YGU7</accession>
<feature type="domain" description="Phage tail collar" evidence="1">
    <location>
        <begin position="26"/>
        <end position="81"/>
    </location>
</feature>
<dbReference type="Pfam" id="PF07484">
    <property type="entry name" value="Collar"/>
    <property type="match status" value="1"/>
</dbReference>
<dbReference type="EMBL" id="CP037933">
    <property type="protein sequence ID" value="QBN20164.1"/>
    <property type="molecule type" value="Genomic_DNA"/>
</dbReference>
<dbReference type="InterPro" id="IPR037053">
    <property type="entry name" value="Phage_tail_collar_dom_sf"/>
</dbReference>
<reference evidence="3" key="1">
    <citation type="submission" date="2019-03" db="EMBL/GenBank/DDBJ databases">
        <title>Flavobacterium sp.</title>
        <authorList>
            <person name="Kim H."/>
        </authorList>
    </citation>
    <scope>NUCLEOTIDE SEQUENCE [LARGE SCALE GENOMIC DNA]</scope>
    <source>
        <strain evidence="3">GS13</strain>
    </source>
</reference>
<dbReference type="Gene3D" id="3.90.1340.10">
    <property type="entry name" value="Phage tail collar domain"/>
    <property type="match status" value="1"/>
</dbReference>
<sequence length="199" mass="20945">MKKIFYTALVLFLLTKSIYAQEQYIGEIRLFAGNFAPKGWALCQGQLLPINQNQALFSLLGTTYGGDGRTTFALPDYRGRAAVSASSVYQQGVKTGTENITITATNLPAHSHSEPLKVSSAKAAANAPTANSSIASPAITVNSATRDILGYNTASPNTPLLGTTSTTAGSTTPTAINIMQPSIVLTYIIALQGIFPSQN</sequence>
<dbReference type="KEGG" id="fnk:E1750_15610"/>
<proteinExistence type="predicted"/>
<gene>
    <name evidence="2" type="ORF">E1750_15610</name>
</gene>
<protein>
    <submittedName>
        <fullName evidence="2">Phage tail protein</fullName>
    </submittedName>
</protein>
<evidence type="ECO:0000313" key="2">
    <source>
        <dbReference type="EMBL" id="QBN20164.1"/>
    </source>
</evidence>
<dbReference type="InterPro" id="IPR011083">
    <property type="entry name" value="Phage_tail_collar_dom"/>
</dbReference>